<reference evidence="1" key="2">
    <citation type="journal article" date="2022" name="New Phytol.">
        <title>Evolutionary transition to the ectomycorrhizal habit in the genomes of a hyperdiverse lineage of mushroom-forming fungi.</title>
        <authorList>
            <person name="Looney B."/>
            <person name="Miyauchi S."/>
            <person name="Morin E."/>
            <person name="Drula E."/>
            <person name="Courty P.E."/>
            <person name="Kohler A."/>
            <person name="Kuo A."/>
            <person name="LaButti K."/>
            <person name="Pangilinan J."/>
            <person name="Lipzen A."/>
            <person name="Riley R."/>
            <person name="Andreopoulos W."/>
            <person name="He G."/>
            <person name="Johnson J."/>
            <person name="Nolan M."/>
            <person name="Tritt A."/>
            <person name="Barry K.W."/>
            <person name="Grigoriev I.V."/>
            <person name="Nagy L.G."/>
            <person name="Hibbett D."/>
            <person name="Henrissat B."/>
            <person name="Matheny P.B."/>
            <person name="Labbe J."/>
            <person name="Martin F.M."/>
        </authorList>
    </citation>
    <scope>NUCLEOTIDE SEQUENCE</scope>
    <source>
        <strain evidence="1">EC-137</strain>
    </source>
</reference>
<sequence>MFFASAIALALAATRAQAAPVDIEERQLFGGLGSFIPSAIGQAASAYPSGLVNGVATNVAGAIPSFAAIPGNIVSGLPAAVTPFAGFPGRIFGREPEPQIFGGFIPSAISQAASAYPTSFVNGVVSSAGALPGSIVAGVPAAASSVAAVPGKIIGGIPSLFPRAIPGVGYAGSVINGVATAVPTIVSGAAGAANTAANGVASAVPTIVSGAVGAIPTNFPF</sequence>
<evidence type="ECO:0000313" key="1">
    <source>
        <dbReference type="EMBL" id="KAI0031612.1"/>
    </source>
</evidence>
<proteinExistence type="predicted"/>
<dbReference type="EMBL" id="MU273573">
    <property type="protein sequence ID" value="KAI0031612.1"/>
    <property type="molecule type" value="Genomic_DNA"/>
</dbReference>
<gene>
    <name evidence="1" type="ORF">K488DRAFT_86632</name>
</gene>
<evidence type="ECO:0000313" key="2">
    <source>
        <dbReference type="Proteomes" id="UP000814128"/>
    </source>
</evidence>
<keyword evidence="2" id="KW-1185">Reference proteome</keyword>
<protein>
    <submittedName>
        <fullName evidence="1">Uncharacterized protein</fullName>
    </submittedName>
</protein>
<comment type="caution">
    <text evidence="1">The sequence shown here is derived from an EMBL/GenBank/DDBJ whole genome shotgun (WGS) entry which is preliminary data.</text>
</comment>
<organism evidence="1 2">
    <name type="scientific">Vararia minispora EC-137</name>
    <dbReference type="NCBI Taxonomy" id="1314806"/>
    <lineage>
        <taxon>Eukaryota</taxon>
        <taxon>Fungi</taxon>
        <taxon>Dikarya</taxon>
        <taxon>Basidiomycota</taxon>
        <taxon>Agaricomycotina</taxon>
        <taxon>Agaricomycetes</taxon>
        <taxon>Russulales</taxon>
        <taxon>Lachnocladiaceae</taxon>
        <taxon>Vararia</taxon>
    </lineage>
</organism>
<name>A0ACB8QIZ4_9AGAM</name>
<accession>A0ACB8QIZ4</accession>
<dbReference type="Proteomes" id="UP000814128">
    <property type="component" value="Unassembled WGS sequence"/>
</dbReference>
<reference evidence="1" key="1">
    <citation type="submission" date="2021-02" db="EMBL/GenBank/DDBJ databases">
        <authorList>
            <consortium name="DOE Joint Genome Institute"/>
            <person name="Ahrendt S."/>
            <person name="Looney B.P."/>
            <person name="Miyauchi S."/>
            <person name="Morin E."/>
            <person name="Drula E."/>
            <person name="Courty P.E."/>
            <person name="Chicoki N."/>
            <person name="Fauchery L."/>
            <person name="Kohler A."/>
            <person name="Kuo A."/>
            <person name="Labutti K."/>
            <person name="Pangilinan J."/>
            <person name="Lipzen A."/>
            <person name="Riley R."/>
            <person name="Andreopoulos W."/>
            <person name="He G."/>
            <person name="Johnson J."/>
            <person name="Barry K.W."/>
            <person name="Grigoriev I.V."/>
            <person name="Nagy L."/>
            <person name="Hibbett D."/>
            <person name="Henrissat B."/>
            <person name="Matheny P.B."/>
            <person name="Labbe J."/>
            <person name="Martin F."/>
        </authorList>
    </citation>
    <scope>NUCLEOTIDE SEQUENCE</scope>
    <source>
        <strain evidence="1">EC-137</strain>
    </source>
</reference>